<name>A0A931GRL5_9CORY</name>
<comment type="function">
    <text evidence="9">Catalyzes the phosphorylation of the position 2 hydroxy group of 4-diphosphocytidyl-2C-methyl-D-erythritol.</text>
</comment>
<dbReference type="Pfam" id="PF00288">
    <property type="entry name" value="GHMP_kinases_N"/>
    <property type="match status" value="1"/>
</dbReference>
<evidence type="ECO:0000256" key="4">
    <source>
        <dbReference type="ARBA" id="ARBA00022679"/>
    </source>
</evidence>
<dbReference type="PANTHER" id="PTHR43527:SF2">
    <property type="entry name" value="4-DIPHOSPHOCYTIDYL-2-C-METHYL-D-ERYTHRITOL KINASE, CHLOROPLASTIC"/>
    <property type="match status" value="1"/>
</dbReference>
<evidence type="ECO:0000259" key="10">
    <source>
        <dbReference type="Pfam" id="PF00288"/>
    </source>
</evidence>
<evidence type="ECO:0000313" key="12">
    <source>
        <dbReference type="EMBL" id="MBG6121152.1"/>
    </source>
</evidence>
<dbReference type="Proteomes" id="UP000658613">
    <property type="component" value="Unassembled WGS sequence"/>
</dbReference>
<dbReference type="SUPFAM" id="SSF55060">
    <property type="entry name" value="GHMP Kinase, C-terminal domain"/>
    <property type="match status" value="1"/>
</dbReference>
<keyword evidence="13" id="KW-1185">Reference proteome</keyword>
<dbReference type="Pfam" id="PF08544">
    <property type="entry name" value="GHMP_kinases_C"/>
    <property type="match status" value="1"/>
</dbReference>
<dbReference type="HAMAP" id="MF_00061">
    <property type="entry name" value="IspE"/>
    <property type="match status" value="1"/>
</dbReference>
<evidence type="ECO:0000256" key="8">
    <source>
        <dbReference type="ARBA" id="ARBA00032554"/>
    </source>
</evidence>
<dbReference type="AlphaFoldDB" id="A0A931GRL5"/>
<dbReference type="InterPro" id="IPR004424">
    <property type="entry name" value="IspE"/>
</dbReference>
<dbReference type="InterPro" id="IPR036554">
    <property type="entry name" value="GHMP_kinase_C_sf"/>
</dbReference>
<dbReference type="InterPro" id="IPR020568">
    <property type="entry name" value="Ribosomal_Su5_D2-typ_SF"/>
</dbReference>
<dbReference type="GO" id="GO:0050515">
    <property type="term" value="F:4-(cytidine 5'-diphospho)-2-C-methyl-D-erythritol kinase activity"/>
    <property type="evidence" value="ECO:0007669"/>
    <property type="project" value="UniProtKB-UniRule"/>
</dbReference>
<dbReference type="Gene3D" id="3.30.230.10">
    <property type="match status" value="1"/>
</dbReference>
<evidence type="ECO:0000256" key="5">
    <source>
        <dbReference type="ARBA" id="ARBA00022741"/>
    </source>
</evidence>
<comment type="catalytic activity">
    <reaction evidence="9">
        <text>4-CDP-2-C-methyl-D-erythritol + ATP = 4-CDP-2-C-methyl-D-erythritol 2-phosphate + ADP + H(+)</text>
        <dbReference type="Rhea" id="RHEA:18437"/>
        <dbReference type="ChEBI" id="CHEBI:15378"/>
        <dbReference type="ChEBI" id="CHEBI:30616"/>
        <dbReference type="ChEBI" id="CHEBI:57823"/>
        <dbReference type="ChEBI" id="CHEBI:57919"/>
        <dbReference type="ChEBI" id="CHEBI:456216"/>
        <dbReference type="EC" id="2.7.1.148"/>
    </reaction>
</comment>
<comment type="caution">
    <text evidence="12">The sequence shown here is derived from an EMBL/GenBank/DDBJ whole genome shotgun (WGS) entry which is preliminary data.</text>
</comment>
<dbReference type="InterPro" id="IPR006204">
    <property type="entry name" value="GHMP_kinase_N_dom"/>
</dbReference>
<keyword evidence="6 9" id="KW-0418">Kinase</keyword>
<dbReference type="GO" id="GO:0016114">
    <property type="term" value="P:terpenoid biosynthetic process"/>
    <property type="evidence" value="ECO:0007669"/>
    <property type="project" value="InterPro"/>
</dbReference>
<dbReference type="GO" id="GO:0005524">
    <property type="term" value="F:ATP binding"/>
    <property type="evidence" value="ECO:0007669"/>
    <property type="project" value="UniProtKB-UniRule"/>
</dbReference>
<dbReference type="EC" id="2.7.1.148" evidence="2 9"/>
<sequence>MARVFQASAPGKVNLHLGVGAARPDGYHELSTVFMAVDRVETVTLTEQPGVVTTDGGVVAAMNTTFRVEPPTENIDGPGNLAWRAVETAVQAAVAAATADAAGAADAGADPLLRPPAERLPAVRIDVDKTVPVAGGMAGGSADAAAALIAANAYLAHHVEALPHDTLVAIGRSLGADVPFCMMGGIALGTARGDELVSMMGRGEYWFVFVNPRVGLSTGAVFERLDEMRYNSPSLVPRMETGALARALMSGDPREVAAAMHNDLEAAAVSMEPGLKGLADVAVREGGLRAMVSGSGPTLAVLCEDQARAHHVCERLRAHTHSGDHTGDLEIFVARGPVPGAH</sequence>
<comment type="pathway">
    <text evidence="9">Isoprenoid biosynthesis; isopentenyl diphosphate biosynthesis via DXP pathway; isopentenyl diphosphate from 1-deoxy-D-xylulose 5-phosphate: step 3/6.</text>
</comment>
<evidence type="ECO:0000256" key="2">
    <source>
        <dbReference type="ARBA" id="ARBA00012052"/>
    </source>
</evidence>
<dbReference type="Gene3D" id="3.30.70.890">
    <property type="entry name" value="GHMP kinase, C-terminal domain"/>
    <property type="match status" value="1"/>
</dbReference>
<dbReference type="EMBL" id="JADOUE010000001">
    <property type="protein sequence ID" value="MBG6121152.1"/>
    <property type="molecule type" value="Genomic_DNA"/>
</dbReference>
<dbReference type="RefSeq" id="WP_196823777.1">
    <property type="nucleotide sequence ID" value="NZ_CP046980.1"/>
</dbReference>
<dbReference type="InterPro" id="IPR013750">
    <property type="entry name" value="GHMP_kinase_C_dom"/>
</dbReference>
<evidence type="ECO:0000256" key="3">
    <source>
        <dbReference type="ARBA" id="ARBA00017473"/>
    </source>
</evidence>
<reference evidence="12" key="1">
    <citation type="submission" date="2020-11" db="EMBL/GenBank/DDBJ databases">
        <title>Sequencing the genomes of 1000 actinobacteria strains.</title>
        <authorList>
            <person name="Klenk H.-P."/>
        </authorList>
    </citation>
    <scope>NUCLEOTIDE SEQUENCE</scope>
    <source>
        <strain evidence="12">DSM 45632</strain>
    </source>
</reference>
<feature type="active site" evidence="9">
    <location>
        <position position="12"/>
    </location>
</feature>
<dbReference type="GO" id="GO:0019288">
    <property type="term" value="P:isopentenyl diphosphate biosynthetic process, methylerythritol 4-phosphate pathway"/>
    <property type="evidence" value="ECO:0007669"/>
    <property type="project" value="UniProtKB-UniRule"/>
</dbReference>
<feature type="binding site" evidence="9">
    <location>
        <begin position="132"/>
        <end position="142"/>
    </location>
    <ligand>
        <name>ATP</name>
        <dbReference type="ChEBI" id="CHEBI:30616"/>
    </ligand>
</feature>
<dbReference type="PIRSF" id="PIRSF010376">
    <property type="entry name" value="IspE"/>
    <property type="match status" value="1"/>
</dbReference>
<dbReference type="SUPFAM" id="SSF54211">
    <property type="entry name" value="Ribosomal protein S5 domain 2-like"/>
    <property type="match status" value="1"/>
</dbReference>
<evidence type="ECO:0000259" key="11">
    <source>
        <dbReference type="Pfam" id="PF08544"/>
    </source>
</evidence>
<evidence type="ECO:0000256" key="6">
    <source>
        <dbReference type="ARBA" id="ARBA00022777"/>
    </source>
</evidence>
<organism evidence="12 13">
    <name type="scientific">Corynebacterium aquatimens</name>
    <dbReference type="NCBI Taxonomy" id="1190508"/>
    <lineage>
        <taxon>Bacteria</taxon>
        <taxon>Bacillati</taxon>
        <taxon>Actinomycetota</taxon>
        <taxon>Actinomycetes</taxon>
        <taxon>Mycobacteriales</taxon>
        <taxon>Corynebacteriaceae</taxon>
        <taxon>Corynebacterium</taxon>
    </lineage>
</organism>
<protein>
    <recommendedName>
        <fullName evidence="3 9">4-diphosphocytidyl-2-C-methyl-D-erythritol kinase</fullName>
        <shortName evidence="9">CMK</shortName>
        <ecNumber evidence="2 9">2.7.1.148</ecNumber>
    </recommendedName>
    <alternativeName>
        <fullName evidence="8 9">4-(cytidine-5'-diphospho)-2-C-methyl-D-erythritol kinase</fullName>
    </alternativeName>
</protein>
<gene>
    <name evidence="9" type="primary">ispE</name>
    <name evidence="12" type="ORF">IW254_000121</name>
</gene>
<proteinExistence type="inferred from homology"/>
<evidence type="ECO:0000256" key="9">
    <source>
        <dbReference type="HAMAP-Rule" id="MF_00061"/>
    </source>
</evidence>
<evidence type="ECO:0000256" key="1">
    <source>
        <dbReference type="ARBA" id="ARBA00009684"/>
    </source>
</evidence>
<keyword evidence="7 9" id="KW-0067">ATP-binding</keyword>
<dbReference type="PANTHER" id="PTHR43527">
    <property type="entry name" value="4-DIPHOSPHOCYTIDYL-2-C-METHYL-D-ERYTHRITOL KINASE, CHLOROPLASTIC"/>
    <property type="match status" value="1"/>
</dbReference>
<dbReference type="InterPro" id="IPR014721">
    <property type="entry name" value="Ribsml_uS5_D2-typ_fold_subgr"/>
</dbReference>
<evidence type="ECO:0000313" key="13">
    <source>
        <dbReference type="Proteomes" id="UP000658613"/>
    </source>
</evidence>
<feature type="active site" evidence="9">
    <location>
        <position position="177"/>
    </location>
</feature>
<evidence type="ECO:0000256" key="7">
    <source>
        <dbReference type="ARBA" id="ARBA00022840"/>
    </source>
</evidence>
<keyword evidence="4 9" id="KW-0808">Transferase</keyword>
<accession>A0A931GRL5</accession>
<comment type="similarity">
    <text evidence="1 9">Belongs to the GHMP kinase family. IspE subfamily.</text>
</comment>
<feature type="domain" description="GHMP kinase N-terminal" evidence="10">
    <location>
        <begin position="118"/>
        <end position="185"/>
    </location>
</feature>
<feature type="domain" description="GHMP kinase C-terminal" evidence="11">
    <location>
        <begin position="245"/>
        <end position="319"/>
    </location>
</feature>
<keyword evidence="9" id="KW-0414">Isoprene biosynthesis</keyword>
<keyword evidence="5 9" id="KW-0547">Nucleotide-binding</keyword>